<evidence type="ECO:0000313" key="3">
    <source>
        <dbReference type="Proteomes" id="UP001218362"/>
    </source>
</evidence>
<protein>
    <submittedName>
        <fullName evidence="2">Uncharacterized protein</fullName>
    </submittedName>
</protein>
<dbReference type="AlphaFoldDB" id="A0AAJ5X7Q5"/>
<accession>A0AAJ5X7Q5</accession>
<evidence type="ECO:0000313" key="2">
    <source>
        <dbReference type="EMBL" id="WEK47382.1"/>
    </source>
</evidence>
<sequence length="168" mass="17146">MIRAVGIAPLAGIALLAAAAPGHAVDPPADSGFEIDDAAAFKAAGFKLIGDGWQSCGETDDPSYVPGQIDQIADLDGDGAPEAVISESSSACYGATGSSYAIVSSDKAGKWRLIDSGVGIPIFLATRGAGNWPDLEVGGPGLCFPVLRWNGTAYAPNRFEYEGKPCKG</sequence>
<keyword evidence="1" id="KW-0732">Signal</keyword>
<proteinExistence type="predicted"/>
<name>A0AAJ5X7Q5_9SPHN</name>
<gene>
    <name evidence="2" type="ORF">P0Y56_03595</name>
</gene>
<evidence type="ECO:0000256" key="1">
    <source>
        <dbReference type="SAM" id="SignalP"/>
    </source>
</evidence>
<dbReference type="Proteomes" id="UP001218362">
    <property type="component" value="Chromosome"/>
</dbReference>
<reference evidence="2" key="1">
    <citation type="submission" date="2023-03" db="EMBL/GenBank/DDBJ databases">
        <title>Andean soil-derived lignocellulolytic bacterial consortium as a source of novel taxa and putative plastic-active enzymes.</title>
        <authorList>
            <person name="Diaz-Garcia L."/>
            <person name="Chuvochina M."/>
            <person name="Feuerriegel G."/>
            <person name="Bunk B."/>
            <person name="Sproer C."/>
            <person name="Streit W.R."/>
            <person name="Rodriguez L.M."/>
            <person name="Overmann J."/>
            <person name="Jimenez D.J."/>
        </authorList>
    </citation>
    <scope>NUCLEOTIDE SEQUENCE</scope>
    <source>
        <strain evidence="2">MAG 26</strain>
    </source>
</reference>
<feature type="signal peptide" evidence="1">
    <location>
        <begin position="1"/>
        <end position="24"/>
    </location>
</feature>
<feature type="chain" id="PRO_5042530795" evidence="1">
    <location>
        <begin position="25"/>
        <end position="168"/>
    </location>
</feature>
<dbReference type="KEGG" id="acob:P0Y56_03595"/>
<dbReference type="EMBL" id="CP119316">
    <property type="protein sequence ID" value="WEK47382.1"/>
    <property type="molecule type" value="Genomic_DNA"/>
</dbReference>
<organism evidence="2 3">
    <name type="scientific">Candidatus Andeanibacterium colombiense</name>
    <dbReference type="NCBI Taxonomy" id="3121345"/>
    <lineage>
        <taxon>Bacteria</taxon>
        <taxon>Pseudomonadati</taxon>
        <taxon>Pseudomonadota</taxon>
        <taxon>Alphaproteobacteria</taxon>
        <taxon>Sphingomonadales</taxon>
        <taxon>Sphingomonadaceae</taxon>
        <taxon>Candidatus Andeanibacterium</taxon>
    </lineage>
</organism>